<dbReference type="Pfam" id="PF17681">
    <property type="entry name" value="GCP_N_terminal"/>
    <property type="match status" value="1"/>
</dbReference>
<dbReference type="GO" id="GO:0005874">
    <property type="term" value="C:microtubule"/>
    <property type="evidence" value="ECO:0007669"/>
    <property type="project" value="UniProtKB-KW"/>
</dbReference>
<dbReference type="GO" id="GO:0051225">
    <property type="term" value="P:spindle assembly"/>
    <property type="evidence" value="ECO:0007669"/>
    <property type="project" value="TreeGrafter"/>
</dbReference>
<dbReference type="GO" id="GO:0000930">
    <property type="term" value="C:gamma-tubulin complex"/>
    <property type="evidence" value="ECO:0007669"/>
    <property type="project" value="TreeGrafter"/>
</dbReference>
<dbReference type="EMBL" id="JAODAN010000001">
    <property type="protein sequence ID" value="KAK1927531.1"/>
    <property type="molecule type" value="Genomic_DNA"/>
</dbReference>
<dbReference type="PANTHER" id="PTHR19302:SF14">
    <property type="entry name" value="GAMMA-TUBULIN COMPLEX COMPONENT 3"/>
    <property type="match status" value="1"/>
</dbReference>
<reference evidence="9" key="1">
    <citation type="submission" date="2023-02" db="EMBL/GenBank/DDBJ databases">
        <title>Identification and recombinant expression of a fungal hydrolase from Papiliotrema laurentii that hydrolyzes apple cutin and clears colloidal polyester polyurethane.</title>
        <authorList>
            <consortium name="DOE Joint Genome Institute"/>
            <person name="Roman V.A."/>
            <person name="Bojanowski C."/>
            <person name="Crable B.R."/>
            <person name="Wagner D.N."/>
            <person name="Hung C.S."/>
            <person name="Nadeau L.J."/>
            <person name="Schratz L."/>
            <person name="Haridas S."/>
            <person name="Pangilinan J."/>
            <person name="Lipzen A."/>
            <person name="Na H."/>
            <person name="Yan M."/>
            <person name="Ng V."/>
            <person name="Grigoriev I.V."/>
            <person name="Spatafora J.W."/>
            <person name="Barlow D."/>
            <person name="Biffinger J."/>
            <person name="Kelley-Loughnane N."/>
            <person name="Varaljay V.A."/>
            <person name="Crookes-Goodson W.J."/>
        </authorList>
    </citation>
    <scope>NUCLEOTIDE SEQUENCE</scope>
    <source>
        <strain evidence="9">5307AH</strain>
    </source>
</reference>
<feature type="compositionally biased region" description="Polar residues" evidence="6">
    <location>
        <begin position="110"/>
        <end position="138"/>
    </location>
</feature>
<comment type="similarity">
    <text evidence="2">Belongs to the TUBGCP family.</text>
</comment>
<evidence type="ECO:0000256" key="2">
    <source>
        <dbReference type="ARBA" id="ARBA00010337"/>
    </source>
</evidence>
<feature type="region of interest" description="Disordered" evidence="6">
    <location>
        <begin position="89"/>
        <end position="145"/>
    </location>
</feature>
<dbReference type="GO" id="GO:0031122">
    <property type="term" value="P:cytoplasmic microtubule organization"/>
    <property type="evidence" value="ECO:0007669"/>
    <property type="project" value="TreeGrafter"/>
</dbReference>
<accession>A0AAD9L8U4</accession>
<dbReference type="GO" id="GO:0007020">
    <property type="term" value="P:microtubule nucleation"/>
    <property type="evidence" value="ECO:0007669"/>
    <property type="project" value="InterPro"/>
</dbReference>
<evidence type="ECO:0000313" key="10">
    <source>
        <dbReference type="Proteomes" id="UP001182556"/>
    </source>
</evidence>
<evidence type="ECO:0000256" key="4">
    <source>
        <dbReference type="ARBA" id="ARBA00022701"/>
    </source>
</evidence>
<proteinExistence type="inferred from homology"/>
<dbReference type="InterPro" id="IPR040457">
    <property type="entry name" value="GCP_C"/>
</dbReference>
<keyword evidence="4" id="KW-0493">Microtubule</keyword>
<sequence length="888" mass="100138">MSSRIPSSAPLNPSTLPEAARRIIYQSVSRQDNRAPSRSSRRGDGERAETGPERALKFGGIWSKLEKGRTLASPIPHLQFLLALSELNPANPSSSTASRQRSTRPTTTSIFPTPTLDSADTQPKAGSSRQALNETTMPNVMDWKGKGKSKADVLKAWRTAQSYPPFPEHLLLRDTLYLLQGIDGRYIRFAVRPPAEQNPYRTEQGKANDGTAFPLGVNGGQVEDQPTEGDIVGIEIVADEAKEGYISQPTRTLLVQISEMGLLYRKVKDFVESRPAGSSQGGMTEQSLCHFLHHELSECHRLLAVLESQMSQSVPYPEGQEKSEPKPEGETGLTLLRLGLWTEDIKLKMRLMAAVVDDAKTSHGGALVSKIHAHTRHGDPLVRTFMDRILEEVSKPFFATLQRWIFAGELHDPFQEFFVRLNPDVSLRDGRDSPYAAGDVGFEGGLGTGGGPDEAHRVWEKKYVFVKAMVPGFVSEEFGRKIFSTGRSLNFIRYSCGDSDWIQTQAKLANAGRALKYSDLSGLERSIDDAYSIASRRLLEIFFDKFALMDHLRALKAYLMLGAGDFAELLLEAMAPRLSRPAISLYRHHLTSDLETAIRGSNAQYDSPDVLRRLDARILEYSHGELGWDCFALEYKVEAPLNAVLDAKAMVDYDKLFHHLWRVKRVESAISRGWMRVTSGSRLFERIPSVRSDWHHCRIVQSEMVHFLRQIQAYCQLEVIECSWSAMEEFMAKREGDLDALIKAHRTYLDRVVRKVLLLSSKTDKEEVLLDHVKDAMECILQFRDATDELYAWSLAEATRLDRERDEERGLYSGAMQDDPVKALEALRGIRERVRACSINFQHRLTTICQMAAAHQDLDVRFLAIRIAFNGYYELRRARKTTSRSTRA</sequence>
<dbReference type="GO" id="GO:0051321">
    <property type="term" value="P:meiotic cell cycle"/>
    <property type="evidence" value="ECO:0007669"/>
    <property type="project" value="TreeGrafter"/>
</dbReference>
<dbReference type="GO" id="GO:0000278">
    <property type="term" value="P:mitotic cell cycle"/>
    <property type="evidence" value="ECO:0007669"/>
    <property type="project" value="TreeGrafter"/>
</dbReference>
<keyword evidence="10" id="KW-1185">Reference proteome</keyword>
<dbReference type="GO" id="GO:0000922">
    <property type="term" value="C:spindle pole"/>
    <property type="evidence" value="ECO:0007669"/>
    <property type="project" value="InterPro"/>
</dbReference>
<evidence type="ECO:0000259" key="8">
    <source>
        <dbReference type="Pfam" id="PF17681"/>
    </source>
</evidence>
<comment type="subcellular location">
    <subcellularLocation>
        <location evidence="1">Cytoplasm</location>
        <location evidence="1">Cytoskeleton</location>
    </subcellularLocation>
</comment>
<evidence type="ECO:0000256" key="3">
    <source>
        <dbReference type="ARBA" id="ARBA00022490"/>
    </source>
</evidence>
<feature type="domain" description="Gamma tubulin complex component C-terminal" evidence="7">
    <location>
        <begin position="548"/>
        <end position="873"/>
    </location>
</feature>
<feature type="region of interest" description="Disordered" evidence="6">
    <location>
        <begin position="1"/>
        <end position="52"/>
    </location>
</feature>
<dbReference type="Proteomes" id="UP001182556">
    <property type="component" value="Unassembled WGS sequence"/>
</dbReference>
<dbReference type="InterPro" id="IPR041470">
    <property type="entry name" value="GCP_N"/>
</dbReference>
<evidence type="ECO:0000256" key="6">
    <source>
        <dbReference type="SAM" id="MobiDB-lite"/>
    </source>
</evidence>
<organism evidence="9 10">
    <name type="scientific">Papiliotrema laurentii</name>
    <name type="common">Cryptococcus laurentii</name>
    <dbReference type="NCBI Taxonomy" id="5418"/>
    <lineage>
        <taxon>Eukaryota</taxon>
        <taxon>Fungi</taxon>
        <taxon>Dikarya</taxon>
        <taxon>Basidiomycota</taxon>
        <taxon>Agaricomycotina</taxon>
        <taxon>Tremellomycetes</taxon>
        <taxon>Tremellales</taxon>
        <taxon>Rhynchogastremaceae</taxon>
        <taxon>Papiliotrema</taxon>
    </lineage>
</organism>
<gene>
    <name evidence="9" type="ORF">DB88DRAFT_36331</name>
</gene>
<keyword evidence="3" id="KW-0963">Cytoplasm</keyword>
<feature type="compositionally biased region" description="Polar residues" evidence="6">
    <location>
        <begin position="1"/>
        <end position="15"/>
    </location>
</feature>
<dbReference type="PANTHER" id="PTHR19302">
    <property type="entry name" value="GAMMA TUBULIN COMPLEX PROTEIN"/>
    <property type="match status" value="1"/>
</dbReference>
<feature type="compositionally biased region" description="Low complexity" evidence="6">
    <location>
        <begin position="93"/>
        <end position="109"/>
    </location>
</feature>
<dbReference type="Gene3D" id="1.20.120.1900">
    <property type="entry name" value="Gamma-tubulin complex, C-terminal domain"/>
    <property type="match status" value="1"/>
</dbReference>
<dbReference type="Pfam" id="PF04130">
    <property type="entry name" value="GCP_C_terminal"/>
    <property type="match status" value="1"/>
</dbReference>
<evidence type="ECO:0000259" key="7">
    <source>
        <dbReference type="Pfam" id="PF04130"/>
    </source>
</evidence>
<evidence type="ECO:0000256" key="1">
    <source>
        <dbReference type="ARBA" id="ARBA00004245"/>
    </source>
</evidence>
<protein>
    <submittedName>
        <fullName evidence="9">Spindle pole body component alp6</fullName>
    </submittedName>
</protein>
<feature type="domain" description="Gamma tubulin complex component protein N-terminal" evidence="8">
    <location>
        <begin position="172"/>
        <end position="545"/>
    </location>
</feature>
<dbReference type="GO" id="GO:0051011">
    <property type="term" value="F:microtubule minus-end binding"/>
    <property type="evidence" value="ECO:0007669"/>
    <property type="project" value="TreeGrafter"/>
</dbReference>
<dbReference type="InterPro" id="IPR007259">
    <property type="entry name" value="GCP"/>
</dbReference>
<dbReference type="AlphaFoldDB" id="A0AAD9L8U4"/>
<evidence type="ECO:0000313" key="9">
    <source>
        <dbReference type="EMBL" id="KAK1927531.1"/>
    </source>
</evidence>
<keyword evidence="5" id="KW-0206">Cytoskeleton</keyword>
<comment type="caution">
    <text evidence="9">The sequence shown here is derived from an EMBL/GenBank/DDBJ whole genome shotgun (WGS) entry which is preliminary data.</text>
</comment>
<name>A0AAD9L8U4_PAPLA</name>
<evidence type="ECO:0000256" key="5">
    <source>
        <dbReference type="ARBA" id="ARBA00023212"/>
    </source>
</evidence>
<feature type="compositionally biased region" description="Basic and acidic residues" evidence="6">
    <location>
        <begin position="31"/>
        <end position="52"/>
    </location>
</feature>
<dbReference type="InterPro" id="IPR042241">
    <property type="entry name" value="GCP_C_sf"/>
</dbReference>
<dbReference type="GO" id="GO:0044732">
    <property type="term" value="C:mitotic spindle pole body"/>
    <property type="evidence" value="ECO:0007669"/>
    <property type="project" value="TreeGrafter"/>
</dbReference>
<dbReference type="GO" id="GO:0043015">
    <property type="term" value="F:gamma-tubulin binding"/>
    <property type="evidence" value="ECO:0007669"/>
    <property type="project" value="InterPro"/>
</dbReference>